<accession>A0A8M1K9P9</accession>
<dbReference type="AlphaFoldDB" id="A0A8M1K9P9"/>
<sequence>MSGEFRDSCNIQQPCQKMVYNTDTTTLPHAYHAMPVQTLNELSQLRKSNFGRPKPRHGLQLLFWFAHDFVRSQSNQMSATSHPRWGEFGFHQFYNRIDDDDTSPLLPHQNVNYYEVGNLNEGTASHLPKYVREQYTGRQDHSNTDRIIIAIDSDWCIHRVYVTQHSDPMNFSRDHTYRISQGLVNIISRLNLTEFLSEMGKRELRYALQSDSRSDVHYTSPIHRPTESSDECMHMCLCLFVFIVAIVAVMVIFFPSLRKAI</sequence>
<evidence type="ECO:0000256" key="1">
    <source>
        <dbReference type="SAM" id="Phobius"/>
    </source>
</evidence>
<dbReference type="OrthoDB" id="8961033at2759"/>
<keyword evidence="1" id="KW-1133">Transmembrane helix</keyword>
<dbReference type="PANTHER" id="PTHR38706">
    <property type="entry name" value="SI:CH211-198C19.1-RELATED"/>
    <property type="match status" value="1"/>
</dbReference>
<dbReference type="Proteomes" id="UP000515152">
    <property type="component" value="Chromosome 22"/>
</dbReference>
<evidence type="ECO:0000313" key="2">
    <source>
        <dbReference type="Proteomes" id="UP000515152"/>
    </source>
</evidence>
<name>A0A8M1K9P9_CLUHA</name>
<proteinExistence type="predicted"/>
<dbReference type="RefSeq" id="XP_042558958.1">
    <property type="nucleotide sequence ID" value="XM_042703024.1"/>
</dbReference>
<dbReference type="GeneID" id="122128636"/>
<keyword evidence="2" id="KW-1185">Reference proteome</keyword>
<dbReference type="KEGG" id="char:122128636"/>
<keyword evidence="1" id="KW-0812">Transmembrane</keyword>
<reference evidence="3" key="1">
    <citation type="submission" date="2025-08" db="UniProtKB">
        <authorList>
            <consortium name="RefSeq"/>
        </authorList>
    </citation>
    <scope>IDENTIFICATION</scope>
</reference>
<feature type="transmembrane region" description="Helical" evidence="1">
    <location>
        <begin position="239"/>
        <end position="257"/>
    </location>
</feature>
<organism evidence="2 3">
    <name type="scientific">Clupea harengus</name>
    <name type="common">Atlantic herring</name>
    <dbReference type="NCBI Taxonomy" id="7950"/>
    <lineage>
        <taxon>Eukaryota</taxon>
        <taxon>Metazoa</taxon>
        <taxon>Chordata</taxon>
        <taxon>Craniata</taxon>
        <taxon>Vertebrata</taxon>
        <taxon>Euteleostomi</taxon>
        <taxon>Actinopterygii</taxon>
        <taxon>Neopterygii</taxon>
        <taxon>Teleostei</taxon>
        <taxon>Clupei</taxon>
        <taxon>Clupeiformes</taxon>
        <taxon>Clupeoidei</taxon>
        <taxon>Clupeidae</taxon>
        <taxon>Clupea</taxon>
    </lineage>
</organism>
<protein>
    <submittedName>
        <fullName evidence="3">Uncharacterized protein LOC122128636</fullName>
    </submittedName>
</protein>
<keyword evidence="1" id="KW-0472">Membrane</keyword>
<dbReference type="PANTHER" id="PTHR38706:SF2">
    <property type="match status" value="1"/>
</dbReference>
<evidence type="ECO:0000313" key="3">
    <source>
        <dbReference type="RefSeq" id="XP_042558958.1"/>
    </source>
</evidence>
<gene>
    <name evidence="3" type="primary">LOC122128636</name>
</gene>